<keyword evidence="4" id="KW-0808">Transferase</keyword>
<comment type="catalytic activity">
    <reaction evidence="1">
        <text>ATP + protein L-histidine = ADP + protein N-phospho-L-histidine.</text>
        <dbReference type="EC" id="2.7.13.3"/>
    </reaction>
</comment>
<evidence type="ECO:0000256" key="1">
    <source>
        <dbReference type="ARBA" id="ARBA00000085"/>
    </source>
</evidence>
<organism evidence="8 9">
    <name type="scientific">Sphingomonas bacterium</name>
    <dbReference type="NCBI Taxonomy" id="1895847"/>
    <lineage>
        <taxon>Bacteria</taxon>
        <taxon>Pseudomonadati</taxon>
        <taxon>Pseudomonadota</taxon>
        <taxon>Alphaproteobacteria</taxon>
        <taxon>Sphingomonadales</taxon>
        <taxon>Sphingomonadaceae</taxon>
        <taxon>Sphingomonas</taxon>
    </lineage>
</organism>
<dbReference type="PANTHER" id="PTHR43711:SF26">
    <property type="entry name" value="SENSOR HISTIDINE KINASE RCSC"/>
    <property type="match status" value="1"/>
</dbReference>
<name>A0A3D0WD91_9SPHN</name>
<dbReference type="PRINTS" id="PR00344">
    <property type="entry name" value="BCTRLSENSOR"/>
</dbReference>
<dbReference type="EC" id="2.7.13.3" evidence="2"/>
<evidence type="ECO:0000256" key="3">
    <source>
        <dbReference type="ARBA" id="ARBA00022553"/>
    </source>
</evidence>
<accession>A0A3D0WD91</accession>
<protein>
    <recommendedName>
        <fullName evidence="2">histidine kinase</fullName>
        <ecNumber evidence="2">2.7.13.3</ecNumber>
    </recommendedName>
</protein>
<dbReference type="SUPFAM" id="SSF47384">
    <property type="entry name" value="Homodimeric domain of signal transducing histidine kinase"/>
    <property type="match status" value="1"/>
</dbReference>
<dbReference type="InterPro" id="IPR005467">
    <property type="entry name" value="His_kinase_dom"/>
</dbReference>
<dbReference type="InterPro" id="IPR003661">
    <property type="entry name" value="HisK_dim/P_dom"/>
</dbReference>
<dbReference type="InterPro" id="IPR036097">
    <property type="entry name" value="HisK_dim/P_sf"/>
</dbReference>
<comment type="caution">
    <text evidence="8">The sequence shown here is derived from an EMBL/GenBank/DDBJ whole genome shotgun (WGS) entry which is preliminary data.</text>
</comment>
<evidence type="ECO:0000256" key="5">
    <source>
        <dbReference type="ARBA" id="ARBA00022777"/>
    </source>
</evidence>
<evidence type="ECO:0000313" key="8">
    <source>
        <dbReference type="EMBL" id="HCB75743.1"/>
    </source>
</evidence>
<dbReference type="PROSITE" id="PS50109">
    <property type="entry name" value="HIS_KIN"/>
    <property type="match status" value="1"/>
</dbReference>
<evidence type="ECO:0000256" key="4">
    <source>
        <dbReference type="ARBA" id="ARBA00022679"/>
    </source>
</evidence>
<feature type="domain" description="Histidine kinase" evidence="7">
    <location>
        <begin position="226"/>
        <end position="441"/>
    </location>
</feature>
<dbReference type="CDD" id="cd00082">
    <property type="entry name" value="HisKA"/>
    <property type="match status" value="1"/>
</dbReference>
<dbReference type="InterPro" id="IPR004358">
    <property type="entry name" value="Sig_transdc_His_kin-like_C"/>
</dbReference>
<reference evidence="8 9" key="1">
    <citation type="journal article" date="2018" name="Nat. Biotechnol.">
        <title>A standardized bacterial taxonomy based on genome phylogeny substantially revises the tree of life.</title>
        <authorList>
            <person name="Parks D.H."/>
            <person name="Chuvochina M."/>
            <person name="Waite D.W."/>
            <person name="Rinke C."/>
            <person name="Skarshewski A."/>
            <person name="Chaumeil P.A."/>
            <person name="Hugenholtz P."/>
        </authorList>
    </citation>
    <scope>NUCLEOTIDE SEQUENCE [LARGE SCALE GENOMIC DNA]</scope>
    <source>
        <strain evidence="8">UBA9015</strain>
    </source>
</reference>
<gene>
    <name evidence="8" type="ORF">DEP91_06155</name>
</gene>
<dbReference type="EMBL" id="DOYJ01000172">
    <property type="protein sequence ID" value="HCB75743.1"/>
    <property type="molecule type" value="Genomic_DNA"/>
</dbReference>
<dbReference type="PANTHER" id="PTHR43711">
    <property type="entry name" value="TWO-COMPONENT HISTIDINE KINASE"/>
    <property type="match status" value="1"/>
</dbReference>
<dbReference type="GO" id="GO:0000155">
    <property type="term" value="F:phosphorelay sensor kinase activity"/>
    <property type="evidence" value="ECO:0007669"/>
    <property type="project" value="InterPro"/>
</dbReference>
<dbReference type="InterPro" id="IPR050736">
    <property type="entry name" value="Sensor_HK_Regulatory"/>
</dbReference>
<dbReference type="AlphaFoldDB" id="A0A3D0WD91"/>
<dbReference type="InterPro" id="IPR003594">
    <property type="entry name" value="HATPase_dom"/>
</dbReference>
<keyword evidence="3" id="KW-0597">Phosphoprotein</keyword>
<dbReference type="Gene3D" id="1.10.287.130">
    <property type="match status" value="1"/>
</dbReference>
<evidence type="ECO:0000259" key="7">
    <source>
        <dbReference type="PROSITE" id="PS50109"/>
    </source>
</evidence>
<sequence>MTDMAAALIDGEGRLVEADPRIAALNASAGGGIGQPLALPAIAELARLSRRLGIVIARPAVVADGEDDVELWIRARPQPDGIRVEVSGWRDRAPEPSPAPRDAHRFDAAEAQFFWKSDAAMLVTALSGEGFDAAAAIGQPLTRLFDLTTDEALLPLLSAAAARGSFADQPARIAADGRAIRLSGRAQVDGGGFFAGFVGTGRFVNAAPAEPVVEATPAFGEQFADRLDRALRTPLQRIVAHADSIGAQADGPVRPEYVEYAQDISSAARHLMGLVDDLVDLSAIERPDFAIASETIDLADVTRRAAGLLAVRAANAEVRIDRPAMDDVLPAIGEFRRALQILVNLIGNAVRYSPRGGVVWLRLDGEAGHASVTVADQGRGIAHEDQARIFDKFGRVDASEPGGNGLGLYIARRLARAMGGDVTVESEPGQGARFTLTLPEG</sequence>
<dbReference type="InterPro" id="IPR036890">
    <property type="entry name" value="HATPase_C_sf"/>
</dbReference>
<keyword evidence="6" id="KW-0902">Two-component regulatory system</keyword>
<evidence type="ECO:0000313" key="9">
    <source>
        <dbReference type="Proteomes" id="UP000262699"/>
    </source>
</evidence>
<dbReference type="CDD" id="cd16922">
    <property type="entry name" value="HATPase_EvgS-ArcB-TorS-like"/>
    <property type="match status" value="1"/>
</dbReference>
<dbReference type="Proteomes" id="UP000262699">
    <property type="component" value="Unassembled WGS sequence"/>
</dbReference>
<dbReference type="Pfam" id="PF02518">
    <property type="entry name" value="HATPase_c"/>
    <property type="match status" value="1"/>
</dbReference>
<keyword evidence="5 8" id="KW-0418">Kinase</keyword>
<dbReference type="SMART" id="SM00388">
    <property type="entry name" value="HisKA"/>
    <property type="match status" value="1"/>
</dbReference>
<evidence type="ECO:0000256" key="2">
    <source>
        <dbReference type="ARBA" id="ARBA00012438"/>
    </source>
</evidence>
<proteinExistence type="predicted"/>
<evidence type="ECO:0000256" key="6">
    <source>
        <dbReference type="ARBA" id="ARBA00023012"/>
    </source>
</evidence>
<dbReference type="SUPFAM" id="SSF55874">
    <property type="entry name" value="ATPase domain of HSP90 chaperone/DNA topoisomerase II/histidine kinase"/>
    <property type="match status" value="1"/>
</dbReference>
<dbReference type="FunFam" id="3.30.565.10:FF:000006">
    <property type="entry name" value="Sensor histidine kinase WalK"/>
    <property type="match status" value="1"/>
</dbReference>
<dbReference type="SMART" id="SM00387">
    <property type="entry name" value="HATPase_c"/>
    <property type="match status" value="1"/>
</dbReference>
<dbReference type="Gene3D" id="3.30.565.10">
    <property type="entry name" value="Histidine kinase-like ATPase, C-terminal domain"/>
    <property type="match status" value="1"/>
</dbReference>